<name>A0A812M972_SYMPI</name>
<feature type="transmembrane region" description="Helical" evidence="1">
    <location>
        <begin position="232"/>
        <end position="256"/>
    </location>
</feature>
<feature type="non-terminal residue" evidence="2">
    <location>
        <position position="278"/>
    </location>
</feature>
<reference evidence="2" key="1">
    <citation type="submission" date="2021-02" db="EMBL/GenBank/DDBJ databases">
        <authorList>
            <person name="Dougan E. K."/>
            <person name="Rhodes N."/>
            <person name="Thang M."/>
            <person name="Chan C."/>
        </authorList>
    </citation>
    <scope>NUCLEOTIDE SEQUENCE</scope>
</reference>
<organism evidence="2 3">
    <name type="scientific">Symbiodinium pilosum</name>
    <name type="common">Dinoflagellate</name>
    <dbReference type="NCBI Taxonomy" id="2952"/>
    <lineage>
        <taxon>Eukaryota</taxon>
        <taxon>Sar</taxon>
        <taxon>Alveolata</taxon>
        <taxon>Dinophyceae</taxon>
        <taxon>Suessiales</taxon>
        <taxon>Symbiodiniaceae</taxon>
        <taxon>Symbiodinium</taxon>
    </lineage>
</organism>
<keyword evidence="1" id="KW-0812">Transmembrane</keyword>
<comment type="caution">
    <text evidence="2">The sequence shown here is derived from an EMBL/GenBank/DDBJ whole genome shotgun (WGS) entry which is preliminary data.</text>
</comment>
<keyword evidence="3" id="KW-1185">Reference proteome</keyword>
<evidence type="ECO:0000313" key="2">
    <source>
        <dbReference type="EMBL" id="CAE7252625.1"/>
    </source>
</evidence>
<evidence type="ECO:0000313" key="3">
    <source>
        <dbReference type="Proteomes" id="UP000649617"/>
    </source>
</evidence>
<keyword evidence="1" id="KW-1133">Transmembrane helix</keyword>
<dbReference type="AlphaFoldDB" id="A0A812M972"/>
<sequence length="278" mass="30783">MPLCQLAVVTNWLPIGMKLDNYDQRVVYKKFDDWTQFQGIKELQEETADQTRAAARSLIQAYLPLEHILWKAGECQKSDWRAGESQGERGITFRLEVPQSRTGGLLGDGDLMATTVILGRTWRQRLLLHGSSLLSFVRAAVVRAAELQKGKAVKEAADLVMGGVTWERVVDAAFALEAKVSETYSSDRLYPVQSRDGWMTGLCKTAFLLLASCNPLVKAIAHARQVRKFSHYLALAAHAAIDLWMLLTAVLLWSIATGAGALDGTVRDCMDKFIQSVA</sequence>
<keyword evidence="1" id="KW-0472">Membrane</keyword>
<proteinExistence type="predicted"/>
<evidence type="ECO:0000256" key="1">
    <source>
        <dbReference type="SAM" id="Phobius"/>
    </source>
</evidence>
<dbReference type="Proteomes" id="UP000649617">
    <property type="component" value="Unassembled WGS sequence"/>
</dbReference>
<dbReference type="EMBL" id="CAJNIZ010006774">
    <property type="protein sequence ID" value="CAE7252625.1"/>
    <property type="molecule type" value="Genomic_DNA"/>
</dbReference>
<protein>
    <submittedName>
        <fullName evidence="2">Uncharacterized protein</fullName>
    </submittedName>
</protein>
<accession>A0A812M972</accession>
<gene>
    <name evidence="2" type="ORF">SPIL2461_LOCUS4933</name>
</gene>